<evidence type="ECO:0000313" key="1">
    <source>
        <dbReference type="EMBL" id="SNQ59132.1"/>
    </source>
</evidence>
<sequence length="313" mass="33013">MNMKTIVAIAVILAVLGAGYVVARPGSGDSWGGMMGGNREGNGMMGSYGNGITGGYDGMMGQYAGMMNNLGNGIWNNMMGGYRGMMGYGNGTTAGYGGMMGGNGPGSGMMGGNGPGSGMMGGNGPGSGMMGYGNGNSHCDAGAGYAGSGYGANATPISIEKAREAVDNYLTSTGNTDLRLTEVMEFDNHFYAEVEEKSTGVHAFELLVDRYTGAVFPEMGPNMMWNTKYGHMNWNTQAQTTVTREEALKDAQAYLDKAIPGAKADEEDAFYGYYTVHVQKDGKIYGMLSVNSYTGAVWYHNWHGAFVKILEVE</sequence>
<dbReference type="RefSeq" id="WP_218837844.1">
    <property type="nucleotide sequence ID" value="NZ_FZMP01000010.1"/>
</dbReference>
<proteinExistence type="predicted"/>
<protein>
    <recommendedName>
        <fullName evidence="3">Peptidase propeptide domain-containing protein</fullName>
    </recommendedName>
</protein>
<dbReference type="AlphaFoldDB" id="A0A284VIN9"/>
<dbReference type="OrthoDB" id="137613at2157"/>
<dbReference type="STRING" id="1392998.ANME2D_03202"/>
<name>A0A284VIN9_9EURY</name>
<reference evidence="2" key="1">
    <citation type="submission" date="2017-06" db="EMBL/GenBank/DDBJ databases">
        <authorList>
            <person name="Cremers G."/>
        </authorList>
    </citation>
    <scope>NUCLEOTIDE SEQUENCE [LARGE SCALE GENOMIC DNA]</scope>
</reference>
<keyword evidence="2" id="KW-1185">Reference proteome</keyword>
<gene>
    <name evidence="1" type="ORF">MNV_1070022</name>
</gene>
<evidence type="ECO:0008006" key="3">
    <source>
        <dbReference type="Google" id="ProtNLM"/>
    </source>
</evidence>
<dbReference type="EMBL" id="FZMP01000010">
    <property type="protein sequence ID" value="SNQ59132.1"/>
    <property type="molecule type" value="Genomic_DNA"/>
</dbReference>
<evidence type="ECO:0000313" key="2">
    <source>
        <dbReference type="Proteomes" id="UP000218615"/>
    </source>
</evidence>
<organism evidence="1 2">
    <name type="scientific">Candidatus Methanoperedens nitratireducens</name>
    <dbReference type="NCBI Taxonomy" id="1392998"/>
    <lineage>
        <taxon>Archaea</taxon>
        <taxon>Methanobacteriati</taxon>
        <taxon>Methanobacteriota</taxon>
        <taxon>Stenosarchaea group</taxon>
        <taxon>Methanomicrobia</taxon>
        <taxon>Methanosarcinales</taxon>
        <taxon>ANME-2 cluster</taxon>
        <taxon>Candidatus Methanoperedentaceae</taxon>
        <taxon>Candidatus Methanoperedens</taxon>
    </lineage>
</organism>
<dbReference type="Proteomes" id="UP000218615">
    <property type="component" value="Unassembled WGS sequence"/>
</dbReference>
<accession>A0A284VIN9</accession>